<reference evidence="1" key="1">
    <citation type="submission" date="2020-11" db="EMBL/GenBank/DDBJ databases">
        <title>Nocardioides sp. nov., isolated from Soil of Cynanchum wilfordii Hemsley rhizosphere.</title>
        <authorList>
            <person name="Lee J.-S."/>
            <person name="Suh M.K."/>
            <person name="Kim J.-S."/>
        </authorList>
    </citation>
    <scope>NUCLEOTIDE SEQUENCE</scope>
    <source>
        <strain evidence="1">KCTC 19275</strain>
    </source>
</reference>
<name>A0A930VBR4_9ACTN</name>
<dbReference type="AlphaFoldDB" id="A0A930VBR4"/>
<protein>
    <submittedName>
        <fullName evidence="1">Uncharacterized protein</fullName>
    </submittedName>
</protein>
<organism evidence="1 2">
    <name type="scientific">Nocardioides islandensis</name>
    <dbReference type="NCBI Taxonomy" id="433663"/>
    <lineage>
        <taxon>Bacteria</taxon>
        <taxon>Bacillati</taxon>
        <taxon>Actinomycetota</taxon>
        <taxon>Actinomycetes</taxon>
        <taxon>Propionibacteriales</taxon>
        <taxon>Nocardioidaceae</taxon>
        <taxon>Nocardioides</taxon>
    </lineage>
</organism>
<accession>A0A930VBR4</accession>
<dbReference type="RefSeq" id="WP_194706697.1">
    <property type="nucleotide sequence ID" value="NZ_JADKPN010000005.1"/>
</dbReference>
<proteinExistence type="predicted"/>
<comment type="caution">
    <text evidence="1">The sequence shown here is derived from an EMBL/GenBank/DDBJ whole genome shotgun (WGS) entry which is preliminary data.</text>
</comment>
<evidence type="ECO:0000313" key="2">
    <source>
        <dbReference type="Proteomes" id="UP000640489"/>
    </source>
</evidence>
<dbReference type="Proteomes" id="UP000640489">
    <property type="component" value="Unassembled WGS sequence"/>
</dbReference>
<evidence type="ECO:0000313" key="1">
    <source>
        <dbReference type="EMBL" id="MBF4763503.1"/>
    </source>
</evidence>
<sequence length="318" mass="35050">MESSQVINHLVRTSGVAVHEATAFVEAVHEIVEEMVTDDVSVIAPPLIIGRFGCPVLDRMFMRLEDPRWVLPESLDVSPQELAGILRLPVDVLEAYPVVGRFGLLAKVLDRLSVSDEDAEKYLQLLDTWLGTYAEGSGRDFEVLPTGSREAFRGWLLDRFDLLGRFGYPARLADLDTDRLDGRAHSFEDGRRPDLVARITDDGDVVKRGDWLVVSYKATAVGHNAHDELAGHVDWLRAELGPRLNNAEVHGLLIADGASLLLERALRERGFGYLSLSALGYRHWVRSHTRVAVIGDPDATAIAYPATIRLGSLSPVAG</sequence>
<keyword evidence="2" id="KW-1185">Reference proteome</keyword>
<gene>
    <name evidence="1" type="ORF">ISU07_10225</name>
</gene>
<dbReference type="EMBL" id="JADKPN010000005">
    <property type="protein sequence ID" value="MBF4763503.1"/>
    <property type="molecule type" value="Genomic_DNA"/>
</dbReference>